<dbReference type="InterPro" id="IPR023380">
    <property type="entry name" value="DsbB-like_sf"/>
</dbReference>
<dbReference type="EMBL" id="CP038908">
    <property type="protein sequence ID" value="QGO06779.1"/>
    <property type="molecule type" value="Genomic_DNA"/>
</dbReference>
<dbReference type="Pfam" id="PF02600">
    <property type="entry name" value="DsbB"/>
    <property type="match status" value="1"/>
</dbReference>
<keyword evidence="3" id="KW-1133">Transmembrane helix</keyword>
<evidence type="ECO:0000256" key="4">
    <source>
        <dbReference type="ARBA" id="ARBA00023136"/>
    </source>
</evidence>
<comment type="subcellular location">
    <subcellularLocation>
        <location evidence="1">Membrane</location>
        <topology evidence="1">Multi-pass membrane protein</topology>
    </subcellularLocation>
</comment>
<dbReference type="Gene3D" id="1.20.1550.10">
    <property type="entry name" value="DsbB-like"/>
    <property type="match status" value="1"/>
</dbReference>
<name>A0A9Q5YJH0_PISSA</name>
<dbReference type="GO" id="GO:0016020">
    <property type="term" value="C:membrane"/>
    <property type="evidence" value="ECO:0007669"/>
    <property type="project" value="UniProtKB-SubCell"/>
</dbReference>
<organism evidence="5 6">
    <name type="scientific">Piscirickettsia salmonis</name>
    <dbReference type="NCBI Taxonomy" id="1238"/>
    <lineage>
        <taxon>Bacteria</taxon>
        <taxon>Pseudomonadati</taxon>
        <taxon>Pseudomonadota</taxon>
        <taxon>Gammaproteobacteria</taxon>
        <taxon>Thiotrichales</taxon>
        <taxon>Piscirickettsiaceae</taxon>
        <taxon>Piscirickettsia</taxon>
    </lineage>
</organism>
<dbReference type="Proteomes" id="UP000422232">
    <property type="component" value="Chromosome"/>
</dbReference>
<evidence type="ECO:0000256" key="2">
    <source>
        <dbReference type="ARBA" id="ARBA00022692"/>
    </source>
</evidence>
<reference evidence="5 6" key="1">
    <citation type="submission" date="2019-04" db="EMBL/GenBank/DDBJ databases">
        <title>Complete genome sequencing of Piscirickettsia salmonis strain Psal-009.</title>
        <authorList>
            <person name="Schober I."/>
            <person name="Bunk B."/>
            <person name="Sproer C."/>
            <person name="Carril G.P."/>
            <person name="Riedel T."/>
            <person name="Flores-Herrera P.A."/>
            <person name="Nourdin-Galindo G."/>
            <person name="Marshall S.H."/>
            <person name="Overmann J."/>
        </authorList>
    </citation>
    <scope>NUCLEOTIDE SEQUENCE [LARGE SCALE GENOMIC DNA]</scope>
    <source>
        <strain evidence="5 6">Psal-009</strain>
    </source>
</reference>
<evidence type="ECO:0000313" key="6">
    <source>
        <dbReference type="Proteomes" id="UP000422232"/>
    </source>
</evidence>
<dbReference type="GO" id="GO:0015035">
    <property type="term" value="F:protein-disulfide reductase activity"/>
    <property type="evidence" value="ECO:0007669"/>
    <property type="project" value="InterPro"/>
</dbReference>
<dbReference type="GO" id="GO:0006457">
    <property type="term" value="P:protein folding"/>
    <property type="evidence" value="ECO:0007669"/>
    <property type="project" value="InterPro"/>
</dbReference>
<dbReference type="AlphaFoldDB" id="A0A9Q5YJH0"/>
<dbReference type="GeneID" id="66740154"/>
<sequence length="185" mass="20863">MVKNYTEIKVHIFFNALLLCALSILLIMAFYFQLTHNELPCPLCLLQRVCFIGLGSIALLNIIYGPRPSHYGLMLLTTLLGFSISVRQIFLHIQPRDLGYGHPVFGIHFYTWGAILFFLVAIFIGIGLLLEHIKTNDINKNSVQQLTITGKIISIVFLILIILNLVSVLFECGLSQCPDNPLNYL</sequence>
<dbReference type="SUPFAM" id="SSF158442">
    <property type="entry name" value="DsbB-like"/>
    <property type="match status" value="1"/>
</dbReference>
<keyword evidence="6" id="KW-1185">Reference proteome</keyword>
<evidence type="ECO:0000256" key="3">
    <source>
        <dbReference type="ARBA" id="ARBA00022989"/>
    </source>
</evidence>
<dbReference type="InterPro" id="IPR003752">
    <property type="entry name" value="DiS_bond_form_DsbB/BdbC"/>
</dbReference>
<keyword evidence="4" id="KW-0472">Membrane</keyword>
<dbReference type="RefSeq" id="WP_016212048.1">
    <property type="nucleotide sequence ID" value="NZ_CP012413.1"/>
</dbReference>
<proteinExistence type="predicted"/>
<accession>A0A9Q5YJH0</accession>
<keyword evidence="2" id="KW-0812">Transmembrane</keyword>
<protein>
    <submittedName>
        <fullName evidence="5">Disulfide bond formation protein B</fullName>
    </submittedName>
</protein>
<gene>
    <name evidence="5" type="ORF">Psal009_02706</name>
</gene>
<evidence type="ECO:0000313" key="5">
    <source>
        <dbReference type="EMBL" id="QGO06779.1"/>
    </source>
</evidence>
<evidence type="ECO:0000256" key="1">
    <source>
        <dbReference type="ARBA" id="ARBA00004141"/>
    </source>
</evidence>